<dbReference type="NCBIfam" id="NF045515">
    <property type="entry name" value="Glp_gephyrin"/>
    <property type="match status" value="1"/>
</dbReference>
<dbReference type="InterPro" id="IPR038987">
    <property type="entry name" value="MoeA-like"/>
</dbReference>
<dbReference type="InterPro" id="IPR005111">
    <property type="entry name" value="MoeA_C_domain_IV"/>
</dbReference>
<dbReference type="InterPro" id="IPR036135">
    <property type="entry name" value="MoeA_linker/N_sf"/>
</dbReference>
<name>A0A5B8RVS6_9BURK</name>
<organism evidence="13 14">
    <name type="scientific">Comamonas flocculans</name>
    <dbReference type="NCBI Taxonomy" id="2597701"/>
    <lineage>
        <taxon>Bacteria</taxon>
        <taxon>Pseudomonadati</taxon>
        <taxon>Pseudomonadota</taxon>
        <taxon>Betaproteobacteria</taxon>
        <taxon>Burkholderiales</taxon>
        <taxon>Comamonadaceae</taxon>
        <taxon>Comamonas</taxon>
    </lineage>
</organism>
<dbReference type="Gene3D" id="2.170.190.11">
    <property type="entry name" value="Molybdopterin biosynthesis moea protein, domain 3"/>
    <property type="match status" value="1"/>
</dbReference>
<dbReference type="CDD" id="cd00887">
    <property type="entry name" value="MoeA"/>
    <property type="match status" value="1"/>
</dbReference>
<evidence type="ECO:0000256" key="11">
    <source>
        <dbReference type="RuleBase" id="RU365090"/>
    </source>
</evidence>
<accession>A0A5B8RVS6</accession>
<dbReference type="Gene3D" id="2.40.340.10">
    <property type="entry name" value="MoeA, C-terminal, domain IV"/>
    <property type="match status" value="1"/>
</dbReference>
<evidence type="ECO:0000313" key="13">
    <source>
        <dbReference type="EMBL" id="QEA13709.1"/>
    </source>
</evidence>
<dbReference type="Gene3D" id="3.40.980.10">
    <property type="entry name" value="MoaB/Mog-like domain"/>
    <property type="match status" value="1"/>
</dbReference>
<dbReference type="Proteomes" id="UP000321199">
    <property type="component" value="Chromosome"/>
</dbReference>
<evidence type="ECO:0000256" key="4">
    <source>
        <dbReference type="ARBA" id="ARBA00010763"/>
    </source>
</evidence>
<dbReference type="SUPFAM" id="SSF63882">
    <property type="entry name" value="MoeA N-terminal region -like"/>
    <property type="match status" value="1"/>
</dbReference>
<dbReference type="GO" id="GO:0046872">
    <property type="term" value="F:metal ion binding"/>
    <property type="evidence" value="ECO:0007669"/>
    <property type="project" value="UniProtKB-UniRule"/>
</dbReference>
<evidence type="ECO:0000256" key="6">
    <source>
        <dbReference type="ARBA" id="ARBA00022679"/>
    </source>
</evidence>
<feature type="domain" description="MoaB/Mog" evidence="12">
    <location>
        <begin position="180"/>
        <end position="325"/>
    </location>
</feature>
<dbReference type="FunFam" id="3.40.980.10:FF:000004">
    <property type="entry name" value="Molybdopterin molybdenumtransferase"/>
    <property type="match status" value="1"/>
</dbReference>
<dbReference type="SUPFAM" id="SSF53218">
    <property type="entry name" value="Molybdenum cofactor biosynthesis proteins"/>
    <property type="match status" value="1"/>
</dbReference>
<dbReference type="Pfam" id="PF00994">
    <property type="entry name" value="MoCF_biosynth"/>
    <property type="match status" value="1"/>
</dbReference>
<protein>
    <recommendedName>
        <fullName evidence="11">Molybdopterin molybdenumtransferase</fullName>
        <ecNumber evidence="11">2.10.1.1</ecNumber>
    </recommendedName>
</protein>
<proteinExistence type="inferred from homology"/>
<evidence type="ECO:0000256" key="3">
    <source>
        <dbReference type="ARBA" id="ARBA00005046"/>
    </source>
</evidence>
<evidence type="ECO:0000256" key="1">
    <source>
        <dbReference type="ARBA" id="ARBA00001946"/>
    </source>
</evidence>
<evidence type="ECO:0000256" key="7">
    <source>
        <dbReference type="ARBA" id="ARBA00022723"/>
    </source>
</evidence>
<dbReference type="AlphaFoldDB" id="A0A5B8RVS6"/>
<gene>
    <name evidence="13" type="ORF">FOZ74_12080</name>
</gene>
<dbReference type="RefSeq" id="WP_146913299.1">
    <property type="nucleotide sequence ID" value="NZ_CP042344.1"/>
</dbReference>
<dbReference type="KEGG" id="cof:FOZ74_12080"/>
<evidence type="ECO:0000256" key="9">
    <source>
        <dbReference type="ARBA" id="ARBA00023150"/>
    </source>
</evidence>
<dbReference type="GO" id="GO:0061599">
    <property type="term" value="F:molybdopterin molybdotransferase activity"/>
    <property type="evidence" value="ECO:0007669"/>
    <property type="project" value="UniProtKB-UniRule"/>
</dbReference>
<evidence type="ECO:0000256" key="5">
    <source>
        <dbReference type="ARBA" id="ARBA00022505"/>
    </source>
</evidence>
<keyword evidence="8 11" id="KW-0460">Magnesium</keyword>
<dbReference type="PANTHER" id="PTHR10192">
    <property type="entry name" value="MOLYBDOPTERIN BIOSYNTHESIS PROTEIN"/>
    <property type="match status" value="1"/>
</dbReference>
<dbReference type="EC" id="2.10.1.1" evidence="11"/>
<dbReference type="Pfam" id="PF03454">
    <property type="entry name" value="MoeA_C"/>
    <property type="match status" value="1"/>
</dbReference>
<reference evidence="13 14" key="1">
    <citation type="submission" date="2019-07" db="EMBL/GenBank/DDBJ databases">
        <title>Complete genome sequence of Comamonas sp. NLF 7-7 isolated from livestock.</title>
        <authorList>
            <person name="Kim D.H."/>
            <person name="Kim J.G."/>
        </authorList>
    </citation>
    <scope>NUCLEOTIDE SEQUENCE [LARGE SCALE GENOMIC DNA]</scope>
    <source>
        <strain evidence="13 14">NLF 7-7</strain>
    </source>
</reference>
<keyword evidence="7 11" id="KW-0479">Metal-binding</keyword>
<dbReference type="EMBL" id="CP042344">
    <property type="protein sequence ID" value="QEA13709.1"/>
    <property type="molecule type" value="Genomic_DNA"/>
</dbReference>
<dbReference type="InterPro" id="IPR036425">
    <property type="entry name" value="MoaB/Mog-like_dom_sf"/>
</dbReference>
<comment type="function">
    <text evidence="2 11">Catalyzes the insertion of molybdate into adenylated molybdopterin with the concomitant release of AMP.</text>
</comment>
<dbReference type="InterPro" id="IPR001453">
    <property type="entry name" value="MoaB/Mog_dom"/>
</dbReference>
<dbReference type="NCBIfam" id="TIGR00177">
    <property type="entry name" value="molyb_syn"/>
    <property type="match status" value="1"/>
</dbReference>
<dbReference type="SMART" id="SM00852">
    <property type="entry name" value="MoCF_biosynth"/>
    <property type="match status" value="1"/>
</dbReference>
<dbReference type="Gene3D" id="3.90.105.10">
    <property type="entry name" value="Molybdopterin biosynthesis moea protein, domain 2"/>
    <property type="match status" value="1"/>
</dbReference>
<keyword evidence="6 11" id="KW-0808">Transferase</keyword>
<comment type="catalytic activity">
    <reaction evidence="10">
        <text>adenylyl-molybdopterin + molybdate = Mo-molybdopterin + AMP + H(+)</text>
        <dbReference type="Rhea" id="RHEA:35047"/>
        <dbReference type="ChEBI" id="CHEBI:15378"/>
        <dbReference type="ChEBI" id="CHEBI:36264"/>
        <dbReference type="ChEBI" id="CHEBI:62727"/>
        <dbReference type="ChEBI" id="CHEBI:71302"/>
        <dbReference type="ChEBI" id="CHEBI:456215"/>
        <dbReference type="EC" id="2.10.1.1"/>
    </reaction>
</comment>
<comment type="pathway">
    <text evidence="3 11">Cofactor biosynthesis; molybdopterin biosynthesis.</text>
</comment>
<keyword evidence="9 11" id="KW-0501">Molybdenum cofactor biosynthesis</keyword>
<dbReference type="GO" id="GO:0006777">
    <property type="term" value="P:Mo-molybdopterin cofactor biosynthetic process"/>
    <property type="evidence" value="ECO:0007669"/>
    <property type="project" value="UniProtKB-UniRule"/>
</dbReference>
<dbReference type="SUPFAM" id="SSF63867">
    <property type="entry name" value="MoeA C-terminal domain-like"/>
    <property type="match status" value="1"/>
</dbReference>
<dbReference type="UniPathway" id="UPA00344"/>
<dbReference type="PANTHER" id="PTHR10192:SF5">
    <property type="entry name" value="GEPHYRIN"/>
    <property type="match status" value="1"/>
</dbReference>
<keyword evidence="5 11" id="KW-0500">Molybdenum</keyword>
<dbReference type="OrthoDB" id="9804758at2"/>
<dbReference type="InterPro" id="IPR005110">
    <property type="entry name" value="MoeA_linker/N"/>
</dbReference>
<evidence type="ECO:0000256" key="10">
    <source>
        <dbReference type="ARBA" id="ARBA00047317"/>
    </source>
</evidence>
<comment type="cofactor">
    <cofactor evidence="1 11">
        <name>Mg(2+)</name>
        <dbReference type="ChEBI" id="CHEBI:18420"/>
    </cofactor>
</comment>
<keyword evidence="14" id="KW-1185">Reference proteome</keyword>
<dbReference type="GO" id="GO:0005829">
    <property type="term" value="C:cytosol"/>
    <property type="evidence" value="ECO:0007669"/>
    <property type="project" value="TreeGrafter"/>
</dbReference>
<evidence type="ECO:0000256" key="8">
    <source>
        <dbReference type="ARBA" id="ARBA00022842"/>
    </source>
</evidence>
<sequence>MQTPLKPLDEALAELLAQATPLGERESVSLFDADRRVLAQDVVSPLQVPPRDNSAMDGYALRAADVAQPGVVLPVSQRIAAGHVGQPLAAGTAARIFTGAPIPRGADAVVMQEECAPLDGERVQVKARPRPGQCIRRSGEDIARGSTVLPAGTRLGPAELGLAASVGLAELAVARRPRVALFSTGDELVMPGTVAPAQLPEGHIYNSNRYFLRSLLQRLGCEVLDLGVVQDTLAATVAALELAAERCDVIVTSGGVSVGEEDHVKPAVARLGALDLWKIAIKPGKPFACGHVQSGARRAHFLGLPGNPVSSFITFALLVRPFLLRLQGVADVAPLSVAATAGFDWAKPDKRREFLRVRRGAQGQLELFPNQSSGVLTSTVWADGVVDNPPGTPIARGDSVRFIAWTELL</sequence>
<comment type="similarity">
    <text evidence="4 11">Belongs to the MoeA family.</text>
</comment>
<evidence type="ECO:0000313" key="14">
    <source>
        <dbReference type="Proteomes" id="UP000321199"/>
    </source>
</evidence>
<dbReference type="InterPro" id="IPR036688">
    <property type="entry name" value="MoeA_C_domain_IV_sf"/>
</dbReference>
<dbReference type="Pfam" id="PF03453">
    <property type="entry name" value="MoeA_N"/>
    <property type="match status" value="1"/>
</dbReference>
<evidence type="ECO:0000259" key="12">
    <source>
        <dbReference type="SMART" id="SM00852"/>
    </source>
</evidence>
<evidence type="ECO:0000256" key="2">
    <source>
        <dbReference type="ARBA" id="ARBA00002901"/>
    </source>
</evidence>